<feature type="domain" description="FAD-binding" evidence="8">
    <location>
        <begin position="16"/>
        <end position="367"/>
    </location>
</feature>
<keyword evidence="3" id="KW-0274">FAD</keyword>
<feature type="compositionally biased region" description="Acidic residues" evidence="6">
    <location>
        <begin position="445"/>
        <end position="455"/>
    </location>
</feature>
<evidence type="ECO:0000259" key="8">
    <source>
        <dbReference type="Pfam" id="PF01494"/>
    </source>
</evidence>
<feature type="compositionally biased region" description="Acidic residues" evidence="6">
    <location>
        <begin position="466"/>
        <end position="481"/>
    </location>
</feature>
<accession>A0A165F8H2</accession>
<dbReference type="EMBL" id="KV426097">
    <property type="protein sequence ID" value="KZV88572.1"/>
    <property type="molecule type" value="Genomic_DNA"/>
</dbReference>
<dbReference type="InterPro" id="IPR002938">
    <property type="entry name" value="FAD-bd"/>
</dbReference>
<keyword evidence="4" id="KW-0560">Oxidoreductase</keyword>
<evidence type="ECO:0000256" key="2">
    <source>
        <dbReference type="ARBA" id="ARBA00022630"/>
    </source>
</evidence>
<sequence>MFSERTSKTRKAPLKLQVCVIGGGFSGLAAAYAIRLAGHDVHVYEAQPGVEKGYNTAYIPANLANVLTAWGVYDKAEKLSAVIGAASVKTRSGEYLSKIRWDEDKSAQLNGSRMRRIFRPELQSILYDLATSVGVRVSFSSKVVGVDLDGPCIILENGDIIDADLLVGADGSKGPLRRVVLQQEDDTDPLDSRFVQGIIPTADLKADPLFADLAVDELRAWLVPDGFCGLNVMGPRNTFFTLTCIFKKSAAEAATQNGSLTDTLRSVFTGADPQIIRAIELAQELEEYMQLDQLPLQHWYHESGRLVLTGSACHPIRFPAVQDCALSVEDAQVLGYLLSRVSSHDQLPALLDGYQEIRQLRCEEVIESENRLRGAIRARSAQGFSGPPPAPSERRQQGNRDGKPFEEHFDSSIVEGTSIWDGTPTFQHDALGEAEHWWKHWGTGDEAEQYSDEDSGLSGAAPEPPASDEDGVETSDDEAAS</sequence>
<dbReference type="OrthoDB" id="1878542at2759"/>
<dbReference type="InterPro" id="IPR050493">
    <property type="entry name" value="FAD-dep_Monooxygenase_BioMet"/>
</dbReference>
<evidence type="ECO:0000256" key="5">
    <source>
        <dbReference type="ARBA" id="ARBA00023033"/>
    </source>
</evidence>
<evidence type="ECO:0000313" key="9">
    <source>
        <dbReference type="EMBL" id="KZV88572.1"/>
    </source>
</evidence>
<evidence type="ECO:0000256" key="4">
    <source>
        <dbReference type="ARBA" id="ARBA00023002"/>
    </source>
</evidence>
<dbReference type="Proteomes" id="UP000077266">
    <property type="component" value="Unassembled WGS sequence"/>
</dbReference>
<evidence type="ECO:0000256" key="3">
    <source>
        <dbReference type="ARBA" id="ARBA00022827"/>
    </source>
</evidence>
<evidence type="ECO:0000256" key="7">
    <source>
        <dbReference type="SAM" id="Phobius"/>
    </source>
</evidence>
<evidence type="ECO:0000256" key="6">
    <source>
        <dbReference type="SAM" id="MobiDB-lite"/>
    </source>
</evidence>
<dbReference type="PANTHER" id="PTHR13789:SF309">
    <property type="entry name" value="PUTATIVE (AFU_ORTHOLOGUE AFUA_6G14510)-RELATED"/>
    <property type="match status" value="1"/>
</dbReference>
<dbReference type="PANTHER" id="PTHR13789">
    <property type="entry name" value="MONOOXYGENASE"/>
    <property type="match status" value="1"/>
</dbReference>
<comment type="similarity">
    <text evidence="1">Belongs to the paxM FAD-dependent monooxygenase family.</text>
</comment>
<dbReference type="InterPro" id="IPR036188">
    <property type="entry name" value="FAD/NAD-bd_sf"/>
</dbReference>
<gene>
    <name evidence="9" type="ORF">EXIGLDRAFT_751645</name>
</gene>
<organism evidence="9 10">
    <name type="scientific">Exidia glandulosa HHB12029</name>
    <dbReference type="NCBI Taxonomy" id="1314781"/>
    <lineage>
        <taxon>Eukaryota</taxon>
        <taxon>Fungi</taxon>
        <taxon>Dikarya</taxon>
        <taxon>Basidiomycota</taxon>
        <taxon>Agaricomycotina</taxon>
        <taxon>Agaricomycetes</taxon>
        <taxon>Auriculariales</taxon>
        <taxon>Exidiaceae</taxon>
        <taxon>Exidia</taxon>
    </lineage>
</organism>
<protein>
    <submittedName>
        <fullName evidence="9">FAD/NAD(P)-binding domain-containing protein</fullName>
    </submittedName>
</protein>
<dbReference type="STRING" id="1314781.A0A165F8H2"/>
<evidence type="ECO:0000313" key="10">
    <source>
        <dbReference type="Proteomes" id="UP000077266"/>
    </source>
</evidence>
<keyword evidence="7" id="KW-1133">Transmembrane helix</keyword>
<dbReference type="InParanoid" id="A0A165F8H2"/>
<name>A0A165F8H2_EXIGL</name>
<keyword evidence="2" id="KW-0285">Flavoprotein</keyword>
<dbReference type="Gene3D" id="3.50.50.60">
    <property type="entry name" value="FAD/NAD(P)-binding domain"/>
    <property type="match status" value="1"/>
</dbReference>
<proteinExistence type="inferred from homology"/>
<feature type="transmembrane region" description="Helical" evidence="7">
    <location>
        <begin position="12"/>
        <end position="34"/>
    </location>
</feature>
<feature type="region of interest" description="Disordered" evidence="6">
    <location>
        <begin position="378"/>
        <end position="407"/>
    </location>
</feature>
<feature type="region of interest" description="Disordered" evidence="6">
    <location>
        <begin position="437"/>
        <end position="481"/>
    </location>
</feature>
<dbReference type="AlphaFoldDB" id="A0A165F8H2"/>
<reference evidence="9 10" key="1">
    <citation type="journal article" date="2016" name="Mol. Biol. Evol.">
        <title>Comparative Genomics of Early-Diverging Mushroom-Forming Fungi Provides Insights into the Origins of Lignocellulose Decay Capabilities.</title>
        <authorList>
            <person name="Nagy L.G."/>
            <person name="Riley R."/>
            <person name="Tritt A."/>
            <person name="Adam C."/>
            <person name="Daum C."/>
            <person name="Floudas D."/>
            <person name="Sun H."/>
            <person name="Yadav J.S."/>
            <person name="Pangilinan J."/>
            <person name="Larsson K.H."/>
            <person name="Matsuura K."/>
            <person name="Barry K."/>
            <person name="Labutti K."/>
            <person name="Kuo R."/>
            <person name="Ohm R.A."/>
            <person name="Bhattacharya S.S."/>
            <person name="Shirouzu T."/>
            <person name="Yoshinaga Y."/>
            <person name="Martin F.M."/>
            <person name="Grigoriev I.V."/>
            <person name="Hibbett D.S."/>
        </authorList>
    </citation>
    <scope>NUCLEOTIDE SEQUENCE [LARGE SCALE GENOMIC DNA]</scope>
    <source>
        <strain evidence="9 10">HHB12029</strain>
    </source>
</reference>
<dbReference type="GO" id="GO:0071949">
    <property type="term" value="F:FAD binding"/>
    <property type="evidence" value="ECO:0007669"/>
    <property type="project" value="InterPro"/>
</dbReference>
<keyword evidence="7" id="KW-0472">Membrane</keyword>
<feature type="compositionally biased region" description="Basic and acidic residues" evidence="6">
    <location>
        <begin position="392"/>
        <end position="407"/>
    </location>
</feature>
<keyword evidence="7" id="KW-0812">Transmembrane</keyword>
<dbReference type="GO" id="GO:0004497">
    <property type="term" value="F:monooxygenase activity"/>
    <property type="evidence" value="ECO:0007669"/>
    <property type="project" value="UniProtKB-KW"/>
</dbReference>
<dbReference type="Pfam" id="PF01494">
    <property type="entry name" value="FAD_binding_3"/>
    <property type="match status" value="1"/>
</dbReference>
<evidence type="ECO:0000256" key="1">
    <source>
        <dbReference type="ARBA" id="ARBA00007992"/>
    </source>
</evidence>
<keyword evidence="5" id="KW-0503">Monooxygenase</keyword>
<dbReference type="PRINTS" id="PR00420">
    <property type="entry name" value="RNGMNOXGNASE"/>
</dbReference>
<dbReference type="SUPFAM" id="SSF51905">
    <property type="entry name" value="FAD/NAD(P)-binding domain"/>
    <property type="match status" value="1"/>
</dbReference>
<keyword evidence="10" id="KW-1185">Reference proteome</keyword>